<keyword evidence="1" id="KW-1133">Transmembrane helix</keyword>
<sequence>LDLRRSIHIIRSMMTFKNSKREQRALMVTKNSKNLTLIVYHFCCYCLFTLLSIPENTPTELHSAVMYYL</sequence>
<keyword evidence="1" id="KW-0472">Membrane</keyword>
<dbReference type="Proteomes" id="UP001177140">
    <property type="component" value="Unassembled WGS sequence"/>
</dbReference>
<keyword evidence="1" id="KW-0812">Transmembrane</keyword>
<dbReference type="EMBL" id="JAJJMA010002943">
    <property type="protein sequence ID" value="MCL7021644.1"/>
    <property type="molecule type" value="Genomic_DNA"/>
</dbReference>
<accession>A0AA41RPU7</accession>
<feature type="transmembrane region" description="Helical" evidence="1">
    <location>
        <begin position="34"/>
        <end position="53"/>
    </location>
</feature>
<organism evidence="2 3">
    <name type="scientific">Papaver nudicaule</name>
    <name type="common">Iceland poppy</name>
    <dbReference type="NCBI Taxonomy" id="74823"/>
    <lineage>
        <taxon>Eukaryota</taxon>
        <taxon>Viridiplantae</taxon>
        <taxon>Streptophyta</taxon>
        <taxon>Embryophyta</taxon>
        <taxon>Tracheophyta</taxon>
        <taxon>Spermatophyta</taxon>
        <taxon>Magnoliopsida</taxon>
        <taxon>Ranunculales</taxon>
        <taxon>Papaveraceae</taxon>
        <taxon>Papaveroideae</taxon>
        <taxon>Papaver</taxon>
    </lineage>
</organism>
<evidence type="ECO:0000313" key="3">
    <source>
        <dbReference type="Proteomes" id="UP001177140"/>
    </source>
</evidence>
<reference evidence="2" key="1">
    <citation type="submission" date="2022-03" db="EMBL/GenBank/DDBJ databases">
        <title>A functionally conserved STORR gene fusion in Papaver species that diverged 16.8 million years ago.</title>
        <authorList>
            <person name="Catania T."/>
        </authorList>
    </citation>
    <scope>NUCLEOTIDE SEQUENCE</scope>
    <source>
        <strain evidence="2">S-191538</strain>
    </source>
</reference>
<feature type="non-terminal residue" evidence="2">
    <location>
        <position position="1"/>
    </location>
</feature>
<proteinExistence type="predicted"/>
<evidence type="ECO:0000313" key="2">
    <source>
        <dbReference type="EMBL" id="MCL7021644.1"/>
    </source>
</evidence>
<comment type="caution">
    <text evidence="2">The sequence shown here is derived from an EMBL/GenBank/DDBJ whole genome shotgun (WGS) entry which is preliminary data.</text>
</comment>
<evidence type="ECO:0000256" key="1">
    <source>
        <dbReference type="SAM" id="Phobius"/>
    </source>
</evidence>
<name>A0AA41RPU7_PAPNU</name>
<protein>
    <submittedName>
        <fullName evidence="2">Uncharacterized protein</fullName>
    </submittedName>
</protein>
<gene>
    <name evidence="2" type="ORF">MKW94_019460</name>
</gene>
<dbReference type="AlphaFoldDB" id="A0AA41RPU7"/>
<keyword evidence="3" id="KW-1185">Reference proteome</keyword>